<dbReference type="OrthoDB" id="2356942at2"/>
<feature type="domain" description="WxL" evidence="2">
    <location>
        <begin position="27"/>
        <end position="234"/>
    </location>
</feature>
<evidence type="ECO:0000256" key="1">
    <source>
        <dbReference type="SAM" id="MobiDB-lite"/>
    </source>
</evidence>
<reference evidence="3 6" key="2">
    <citation type="submission" date="2019-07" db="EMBL/GenBank/DDBJ databases">
        <title>Whole genome shotgun sequence of Lactobacillus spicheri NBRC 107155.</title>
        <authorList>
            <person name="Hosoyama A."/>
            <person name="Uohara A."/>
            <person name="Ohji S."/>
            <person name="Ichikawa N."/>
        </authorList>
    </citation>
    <scope>NUCLEOTIDE SEQUENCE [LARGE SCALE GENOMIC DNA]</scope>
    <source>
        <strain evidence="3 6">NBRC 107155</strain>
    </source>
</reference>
<protein>
    <submittedName>
        <fullName evidence="3">Cell surface protein</fullName>
    </submittedName>
</protein>
<dbReference type="PATRIC" id="fig|216463.3.peg.210"/>
<evidence type="ECO:0000313" key="4">
    <source>
        <dbReference type="EMBL" id="KJW12945.1"/>
    </source>
</evidence>
<evidence type="ECO:0000313" key="3">
    <source>
        <dbReference type="EMBL" id="GEO67354.1"/>
    </source>
</evidence>
<dbReference type="Pfam" id="PF13731">
    <property type="entry name" value="WxL"/>
    <property type="match status" value="1"/>
</dbReference>
<dbReference type="EMBL" id="JZCR01000012">
    <property type="protein sequence ID" value="KJW12945.1"/>
    <property type="molecule type" value="Genomic_DNA"/>
</dbReference>
<dbReference type="InterPro" id="IPR027994">
    <property type="entry name" value="WxL_dom"/>
</dbReference>
<comment type="caution">
    <text evidence="4">The sequence shown here is derived from an EMBL/GenBank/DDBJ whole genome shotgun (WGS) entry which is preliminary data.</text>
</comment>
<dbReference type="AlphaFoldDB" id="A0A0F3RST2"/>
<dbReference type="RefSeq" id="WP_052957174.1">
    <property type="nucleotide sequence ID" value="NZ_BJZI01000026.1"/>
</dbReference>
<proteinExistence type="predicted"/>
<dbReference type="Proteomes" id="UP000033491">
    <property type="component" value="Unassembled WGS sequence"/>
</dbReference>
<dbReference type="Proteomes" id="UP000321691">
    <property type="component" value="Unassembled WGS sequence"/>
</dbReference>
<name>A0A0F3RST2_9LACO</name>
<evidence type="ECO:0000313" key="5">
    <source>
        <dbReference type="Proteomes" id="UP000033491"/>
    </source>
</evidence>
<evidence type="ECO:0000313" key="6">
    <source>
        <dbReference type="Proteomes" id="UP000321691"/>
    </source>
</evidence>
<gene>
    <name evidence="3" type="ORF">LSP04_17730</name>
    <name evidence="4" type="ORF">VC81_05485</name>
</gene>
<dbReference type="STRING" id="216463.VC81_05485"/>
<dbReference type="EMBL" id="BJZI01000026">
    <property type="protein sequence ID" value="GEO67354.1"/>
    <property type="molecule type" value="Genomic_DNA"/>
</dbReference>
<reference evidence="4 5" key="1">
    <citation type="submission" date="2015-03" db="EMBL/GenBank/DDBJ databases">
        <authorList>
            <person name="Zheng J."/>
            <person name="Ganezle M."/>
        </authorList>
    </citation>
    <scope>NUCLEOTIDE SEQUENCE [LARGE SCALE GENOMIC DNA]</scope>
    <source>
        <strain evidence="4 5">LP38</strain>
    </source>
</reference>
<evidence type="ECO:0000259" key="2">
    <source>
        <dbReference type="Pfam" id="PF13731"/>
    </source>
</evidence>
<feature type="region of interest" description="Disordered" evidence="1">
    <location>
        <begin position="39"/>
        <end position="75"/>
    </location>
</feature>
<sequence>MQKFWFLLVAPLVFGIGGWWGAVPVQAASQQSTADVQLVPDPNIEPVDPQDPDGSGKPFPGDPEDPDNPGTGSRGHLTLDYLSNLKFKQQRIANGFIEATATNQHAFVQISDRRGTGGGWNLMLKPEALVGQSDHQSLKSATVTLGAANFRSSGSNVSRAPDVTVGATQALPVGEYSLVGQAQNVPGNRQGVGTWLLRLNTQPSAPTQLNVLAAAVTSTQTYEGTLSWMLTDTPQ</sequence>
<keyword evidence="6" id="KW-1185">Reference proteome</keyword>
<accession>A0A0F3RST2</accession>
<organism evidence="4 5">
    <name type="scientific">Levilactobacillus spicheri</name>
    <dbReference type="NCBI Taxonomy" id="216463"/>
    <lineage>
        <taxon>Bacteria</taxon>
        <taxon>Bacillati</taxon>
        <taxon>Bacillota</taxon>
        <taxon>Bacilli</taxon>
        <taxon>Lactobacillales</taxon>
        <taxon>Lactobacillaceae</taxon>
        <taxon>Levilactobacillus</taxon>
    </lineage>
</organism>